<name>A0A495V8P8_9GAMM</name>
<evidence type="ECO:0000313" key="2">
    <source>
        <dbReference type="EMBL" id="RKT44737.1"/>
    </source>
</evidence>
<protein>
    <submittedName>
        <fullName evidence="2">Uncharacterized protein</fullName>
    </submittedName>
</protein>
<feature type="compositionally biased region" description="Gly residues" evidence="1">
    <location>
        <begin position="67"/>
        <end position="77"/>
    </location>
</feature>
<feature type="compositionally biased region" description="Low complexity" evidence="1">
    <location>
        <begin position="26"/>
        <end position="44"/>
    </location>
</feature>
<dbReference type="RefSeq" id="WP_120797133.1">
    <property type="nucleotide sequence ID" value="NZ_RBXL01000001.1"/>
</dbReference>
<sequence>MSDHGNGQQGHTSAAGQPAADAPRQGAAEPQKGAAAAGFALGAADCPPAQTQGANTPPPNGPHAGTAGPGMPGGYPGPGADYGQPGFGAAPPYQAMYPGMPPGMHPAAASHPAGYGLPPGIDPYWAAYHAQVQAQAGYAAPPPYAGMPQPGMPHPGYAPGFGAMPAQPTVAGNGHGHGQRGPGMSELVDEIANGGNGLSSLSKMLNLEDSEFWKGALLGAAAVLVLTNESVQSALFKTGAKAKSAVKTGVDRAKDGPRRPRPSDPSETSDV</sequence>
<accession>A0A495V8P8</accession>
<feature type="compositionally biased region" description="Basic and acidic residues" evidence="1">
    <location>
        <begin position="249"/>
        <end position="264"/>
    </location>
</feature>
<evidence type="ECO:0000256" key="1">
    <source>
        <dbReference type="SAM" id="MobiDB-lite"/>
    </source>
</evidence>
<feature type="compositionally biased region" description="Polar residues" evidence="1">
    <location>
        <begin position="1"/>
        <end position="15"/>
    </location>
</feature>
<feature type="region of interest" description="Disordered" evidence="1">
    <location>
        <begin position="1"/>
        <end position="86"/>
    </location>
</feature>
<evidence type="ECO:0000313" key="3">
    <source>
        <dbReference type="Proteomes" id="UP000274556"/>
    </source>
</evidence>
<dbReference type="EMBL" id="RBXL01000001">
    <property type="protein sequence ID" value="RKT44737.1"/>
    <property type="molecule type" value="Genomic_DNA"/>
</dbReference>
<reference evidence="2 3" key="1">
    <citation type="submission" date="2018-10" db="EMBL/GenBank/DDBJ databases">
        <title>Genomic Encyclopedia of Archaeal and Bacterial Type Strains, Phase II (KMG-II): from individual species to whole genera.</title>
        <authorList>
            <person name="Goeker M."/>
        </authorList>
    </citation>
    <scope>NUCLEOTIDE SEQUENCE [LARGE SCALE GENOMIC DNA]</scope>
    <source>
        <strain evidence="2 3">DSM 235</strain>
    </source>
</reference>
<dbReference type="AlphaFoldDB" id="A0A495V8P8"/>
<dbReference type="Proteomes" id="UP000274556">
    <property type="component" value="Unassembled WGS sequence"/>
</dbReference>
<dbReference type="OrthoDB" id="5773112at2"/>
<gene>
    <name evidence="2" type="ORF">BDD21_2136</name>
</gene>
<comment type="caution">
    <text evidence="2">The sequence shown here is derived from an EMBL/GenBank/DDBJ whole genome shotgun (WGS) entry which is preliminary data.</text>
</comment>
<keyword evidence="3" id="KW-1185">Reference proteome</keyword>
<feature type="region of interest" description="Disordered" evidence="1">
    <location>
        <begin position="238"/>
        <end position="271"/>
    </location>
</feature>
<proteinExistence type="predicted"/>
<organism evidence="2 3">
    <name type="scientific">Thiocapsa rosea</name>
    <dbReference type="NCBI Taxonomy" id="69360"/>
    <lineage>
        <taxon>Bacteria</taxon>
        <taxon>Pseudomonadati</taxon>
        <taxon>Pseudomonadota</taxon>
        <taxon>Gammaproteobacteria</taxon>
        <taxon>Chromatiales</taxon>
        <taxon>Chromatiaceae</taxon>
        <taxon>Thiocapsa</taxon>
    </lineage>
</organism>